<dbReference type="KEGG" id="sgf:HEP81_00089"/>
<reference evidence="2 3" key="1">
    <citation type="submission" date="2020-04" db="EMBL/GenBank/DDBJ databases">
        <title>Characterization and engineering of Streptomyces griseofuscus DSM40191 as a potential heterologous host for expression of BGCs.</title>
        <authorList>
            <person name="Gren T."/>
            <person name="Whitford C.M."/>
            <person name="Mohite O.S."/>
            <person name="Joergensen T.S."/>
            <person name="Nielsen J.B."/>
            <person name="Lee S.Y."/>
            <person name="Weber T."/>
        </authorList>
    </citation>
    <scope>NUCLEOTIDE SEQUENCE [LARGE SCALE GENOMIC DNA]</scope>
    <source>
        <strain evidence="2 3">DSM 40191</strain>
    </source>
</reference>
<name>A0A7H1PQU7_9ACTN</name>
<evidence type="ECO:0000256" key="1">
    <source>
        <dbReference type="SAM" id="MobiDB-lite"/>
    </source>
</evidence>
<dbReference type="AlphaFoldDB" id="A0A7H1PQU7"/>
<protein>
    <submittedName>
        <fullName evidence="2">Uncharacterized protein</fullName>
    </submittedName>
</protein>
<feature type="compositionally biased region" description="Basic residues" evidence="1">
    <location>
        <begin position="71"/>
        <end position="82"/>
    </location>
</feature>
<evidence type="ECO:0000313" key="3">
    <source>
        <dbReference type="Proteomes" id="UP000516422"/>
    </source>
</evidence>
<proteinExistence type="predicted"/>
<evidence type="ECO:0000313" key="2">
    <source>
        <dbReference type="EMBL" id="QNT90427.1"/>
    </source>
</evidence>
<feature type="compositionally biased region" description="Gly residues" evidence="1">
    <location>
        <begin position="86"/>
        <end position="95"/>
    </location>
</feature>
<sequence>MRPIFLCVGCGAVYLPPENPVSGPPVSSAHCSKPGCGAVVREAVEMSGLSEEKLGELARRAGGLEGEPRRPRLGRRPVHGKRGAAAPGGGRGKLR</sequence>
<dbReference type="EMBL" id="CP051006">
    <property type="protein sequence ID" value="QNT90427.1"/>
    <property type="molecule type" value="Genomic_DNA"/>
</dbReference>
<dbReference type="Proteomes" id="UP000516422">
    <property type="component" value="Chromosome"/>
</dbReference>
<accession>A0A7H1PQU7</accession>
<gene>
    <name evidence="2" type="ORF">HEP81_00089</name>
</gene>
<organism evidence="2 3">
    <name type="scientific">Streptomyces griseofuscus</name>
    <dbReference type="NCBI Taxonomy" id="146922"/>
    <lineage>
        <taxon>Bacteria</taxon>
        <taxon>Bacillati</taxon>
        <taxon>Actinomycetota</taxon>
        <taxon>Actinomycetes</taxon>
        <taxon>Kitasatosporales</taxon>
        <taxon>Streptomycetaceae</taxon>
        <taxon>Streptomyces</taxon>
    </lineage>
</organism>
<feature type="region of interest" description="Disordered" evidence="1">
    <location>
        <begin position="57"/>
        <end position="95"/>
    </location>
</feature>